<feature type="compositionally biased region" description="Basic and acidic residues" evidence="8">
    <location>
        <begin position="1"/>
        <end position="10"/>
    </location>
</feature>
<organism evidence="11 12">
    <name type="scientific">Cordylochernes scorpioides</name>
    <dbReference type="NCBI Taxonomy" id="51811"/>
    <lineage>
        <taxon>Eukaryota</taxon>
        <taxon>Metazoa</taxon>
        <taxon>Ecdysozoa</taxon>
        <taxon>Arthropoda</taxon>
        <taxon>Chelicerata</taxon>
        <taxon>Arachnida</taxon>
        <taxon>Pseudoscorpiones</taxon>
        <taxon>Cheliferoidea</taxon>
        <taxon>Chernetidae</taxon>
        <taxon>Cordylochernes</taxon>
    </lineage>
</organism>
<dbReference type="InterPro" id="IPR001969">
    <property type="entry name" value="Aspartic_peptidase_AS"/>
</dbReference>
<keyword evidence="12" id="KW-1185">Reference proteome</keyword>
<keyword evidence="3" id="KW-0548">Nucleotidyltransferase</keyword>
<feature type="compositionally biased region" description="Low complexity" evidence="8">
    <location>
        <begin position="2901"/>
        <end position="2917"/>
    </location>
</feature>
<dbReference type="InterPro" id="IPR050951">
    <property type="entry name" value="Retrovirus_Pol_polyprotein"/>
</dbReference>
<dbReference type="SUPFAM" id="SSF56672">
    <property type="entry name" value="DNA/RNA polymerases"/>
    <property type="match status" value="2"/>
</dbReference>
<feature type="non-terminal residue" evidence="11">
    <location>
        <position position="1"/>
    </location>
</feature>
<feature type="domain" description="Integrase catalytic" evidence="10">
    <location>
        <begin position="998"/>
        <end position="1157"/>
    </location>
</feature>
<dbReference type="Gene3D" id="1.10.340.70">
    <property type="match status" value="2"/>
</dbReference>
<keyword evidence="7" id="KW-0695">RNA-directed DNA polymerase</keyword>
<feature type="region of interest" description="Disordered" evidence="8">
    <location>
        <begin position="1794"/>
        <end position="1828"/>
    </location>
</feature>
<evidence type="ECO:0000313" key="11">
    <source>
        <dbReference type="EMBL" id="UYV75949.1"/>
    </source>
</evidence>
<dbReference type="Proteomes" id="UP001235939">
    <property type="component" value="Chromosome 13"/>
</dbReference>
<dbReference type="InterPro" id="IPR005312">
    <property type="entry name" value="DUF1759"/>
</dbReference>
<sequence>MDDQVPKTEEVTPEQPDEANGYVPLFAKGFRGGSSRTCIELLRMGWNPTKRFLKELGKEGGERLSRILIHGDNKENNVDKVDDPDDEDDVDLTFWGDAARLVRAFSNSDENYSIAWQTLIHRYDNKRELAFRQIKKILNLKFIKGDSDKALYEFLDICNKGVQNLSTLGLERNTLVDLILVYIIQSKLDNPLKKDWELHIDVQGYPSYEELIASLEKYARSLANLRLRETSKTLPKPNKVYSHATSVSRPNSNAACTPCMLCKNSHLLSKCQLFRDKSLQERWRFVRDNGLCYNCLRSNHLVYACKLTAVCGVCKLRHHTLLHAFSSESHDSNSLPRAIHAVESSNANRVDSSVRSNVNSSARLNSVIQTHSINHSSSSNQILLSTALIRVNDLYGNSCMARALVDTGSQRTLITDSLRKTLNLPVNYSDASMYGIEDNCLERPLGEEYSSLNHMQIISAVDIPKSPSQVYYMPHHCVLKEESTTTNLRVVFDASACSDDSPSLNKALHIGPKLQTDIFDLLLRFRTFFVALSADIEKMYRQILIHPDDSDYQRVLWRDSPSDAIQEYKLTTITYGTACAPYLAIRTLHQLADDEATNYPVASEIVKSDFYVDDLLTGADTVEEAQVLIRQIIALLAEGGFPIRKWVSNSPKILDFLPGDQKCINQSFDFKDLPSVKLLGILWDPSLDSFTIRVKPPDIQIRVEKDITQFSSLNLIIKPAEIALCTSNYSIATIGGDAGFERLPNVAPMAYEEEDLPSLIRRIVQEEIQKVIAPPGLTTDSIEDMIREEVKMNLSPISKRPSVLVRNQLRPFRTYEPSKRTEYSSSPILPKSQQWRTPDDRPLCFHCGRPGHVVRSPLPDASEETEEDIPSLAILADVEKEQKQDPLLAKILKNCEDPNFKRFPIIDNILYKKNYDPIGRSWLLVVPKSLRLEVLRSLHDSPTAGHLGFAKTYDRIRRRFYWPGLFRSVRNYVGHCRECQRRKSIPQLPPGNLKPIIPSSAPFQKIGVDLLGRFPLTRDGNRWVIVCTDYLTKYAITKAIPTGGAVEVARFILNEIILKHGAPREMITDRGRSFQAKLIKELTKMCRMSQHFTTAYHPQTNGLTERFNKTLGDMLSMYVDVEQKNWDSVLSFVTFAYNTARQETTGFSPFYLVHGREAETMLDTLLPYQPGYEEDEYINQLMTDAEDARQLARLHTLRTLDIDKARYDARHKPVHYNVGDLVKLRACLFLDYVNLDYIDDNDANFDKVADLDQVKNIHLTRYVRYGKSNLRIIILALLLISGIESNPGPKATRQTTIETSMEKDLRELIAALTVKIDDWGSKIESRLSSIELGMQKFDSRVQQLESTLEDTTCAVASNAKKISEFERRIEFLEMKNREKNLVFYGIEGSGTETSNESCVKIKRLIKDNMQISDEIDVSKCWRLSKRDKAPILVEVSEHSERMKILKNSFKLKDINVFVNKDYSPCIREQRRILISKRKELLNKGINAKLRDNKLIVNGTVYQASNGKITTKEALDDFEFYQSPAVKPSNRGRSSGGILVGIRKEIQGLIYTVEIEPKWISVIFRLASIADSPLVCAIFVYLPPSELQLENLKKLFCYVENKMQQGFEIVLGGDLNIRIGYLGAFHNLFQIPVLLSGYRTSRDPTVSPLAETLVDFLDDNSLTILNGRSISDKNGCYTFISHQGSSVLDLFMVSPALLELVLDLSIESLPYSDHLPLLLKLNGSDNTKAKSLPLEYIPVRKFTWSINKAPTYELCLEDLNALQLPEDASIDLCADTLTSRIQTSMVRAGMLTKGRADSSRSKPCKPGSESLHKLVSRTEEQARRTDKMKSEESEIVETYKVNIKLPPFWIERPDIWFHQVEAQFLINNIKTENTKFNYLIAQLEPKYVENLWDIITSKELNKYSEAKERLLRIFKDGESTRIRKLLSGIELGDLKPSQLLQKLKSLATEDLSDKIIKTLWLEKLPQAIQQILIISEEELDKLAVMADRIAELNPKTEIYEAAKPENETKMLLKKIESLEQKIESMRVEHQGRSRDRRSRDYHYNARSRSRSKGGYNPRGKFCYFHYRYGKKCLPGKCKKPCEWVNSENSNQQRQLIDSITNLTIKGDICSISEETISSYRTTSNFSKLLANYPDITRPNVGIMKANHDVKHFIITKGPPVFSRARPLDPKRLNEAKQEFQFMLEHGIIRPSKSQWASPLHLVTKKDGTLRPCGDYRKLNSQTLPDRYPIPRLEDFQHILSGKMIFSRLDLFKAYFQIPIAEEDKPKTAIITPFGLYEFNVMSFGLRNAPATFQRFIHEVLRGLDFTFPYLDDILVASETCEEHETHLKLVLEKLQNYGLRINIAKSILGVDQLEFLGHWITNGGSQPLPSKVQTILDYKLPTTKRELRTFLGMVNFYRRYLKNAASTQALLHDYLKDSKKNDKRKIDWSEEARLQFERCQQDLANIRHISGKENIVADTLSRIETVTSIDYDKIAEEQNNSDELLNLRKENTSLKFKQYPLQSGKMLWCDVSTENIRPFIPEGFRIQIFHQFHDLNHPGIKATINQLKSKFIWKEIKKDVRKWSQACINCQKTKVSRHTKSEIGTFREPDERFSVIHIDLIGPLPPSNGKYYCLTCIDRYTSWMEVIPLENITSETVALAFYNNWVSRFGTPYTIVSDQGRQFTSQIFKDLAAICGTKLLHTTPYHPQSNGKIERFNRTLKTAIKAHNSVKWTDSLPTILLALRAAIREDTGFSISQMVYGKTIKLPGEFFEKPVSRVDSSLFISNLIEYMQMVKPIATNHNIIKDIFIHKDLFKSDQVFLRINRIRKPLEPYYEGPYPVLEKSDKFFTLRIKNREVKISVDRLKPAYILGTPKNPIIPASRKDPIIPASRKDPIIPASRKDPIIPASRKDPIIPASRKDPIIPASKKSPIGPSSGPRPAKPGVRFELPKETRSGRSIKPPSKYNESIGRDFRHWKGSDIEVFVQPANPLWVIRARDKESSTVYPFSASIWVQEEAEKQYISLVEELAANAPPTSEAAPPSSMDKYPGLSLSVKDGITLITLNRPAKKNSLTQE</sequence>
<dbReference type="InterPro" id="IPR055469">
    <property type="entry name" value="DUF7041"/>
</dbReference>
<keyword evidence="6" id="KW-0378">Hydrolase</keyword>
<feature type="region of interest" description="Disordered" evidence="8">
    <location>
        <begin position="2895"/>
        <end position="2944"/>
    </location>
</feature>
<evidence type="ECO:0000256" key="2">
    <source>
        <dbReference type="ARBA" id="ARBA00022679"/>
    </source>
</evidence>
<dbReference type="InterPro" id="IPR000477">
    <property type="entry name" value="RT_dom"/>
</dbReference>
<dbReference type="InterPro" id="IPR005135">
    <property type="entry name" value="Endo/exonuclease/phosphatase"/>
</dbReference>
<keyword evidence="4" id="KW-0540">Nuclease</keyword>
<dbReference type="EMBL" id="CP092875">
    <property type="protein sequence ID" value="UYV75949.1"/>
    <property type="molecule type" value="Genomic_DNA"/>
</dbReference>
<dbReference type="Pfam" id="PF03564">
    <property type="entry name" value="DUF1759"/>
    <property type="match status" value="1"/>
</dbReference>
<dbReference type="InterPro" id="IPR036397">
    <property type="entry name" value="RNaseH_sf"/>
</dbReference>
<dbReference type="InterPro" id="IPR043502">
    <property type="entry name" value="DNA/RNA_pol_sf"/>
</dbReference>
<dbReference type="Gene3D" id="3.30.70.270">
    <property type="match status" value="3"/>
</dbReference>
<feature type="region of interest" description="Disordered" evidence="8">
    <location>
        <begin position="1"/>
        <end position="21"/>
    </location>
</feature>
<evidence type="ECO:0000256" key="6">
    <source>
        <dbReference type="ARBA" id="ARBA00022801"/>
    </source>
</evidence>
<feature type="region of interest" description="Disordered" evidence="8">
    <location>
        <begin position="2024"/>
        <end position="2051"/>
    </location>
</feature>
<dbReference type="Pfam" id="PF23055">
    <property type="entry name" value="DUF7041"/>
    <property type="match status" value="1"/>
</dbReference>
<dbReference type="EC" id="2.7.7.49" evidence="1"/>
<dbReference type="InterPro" id="IPR041588">
    <property type="entry name" value="Integrase_H2C2"/>
</dbReference>
<gene>
    <name evidence="11" type="ORF">LAZ67_13001892</name>
</gene>
<keyword evidence="5" id="KW-0255">Endonuclease</keyword>
<keyword evidence="2" id="KW-0808">Transferase</keyword>
<name>A0ABY6L529_9ARAC</name>
<feature type="domain" description="Integrase catalytic" evidence="10">
    <location>
        <begin position="2584"/>
        <end position="2754"/>
    </location>
</feature>
<dbReference type="InterPro" id="IPR036691">
    <property type="entry name" value="Endo/exonu/phosph_ase_sf"/>
</dbReference>
<dbReference type="CDD" id="cd01644">
    <property type="entry name" value="RT_pepA17"/>
    <property type="match status" value="1"/>
</dbReference>
<dbReference type="Pfam" id="PF00078">
    <property type="entry name" value="RVT_1"/>
    <property type="match status" value="1"/>
</dbReference>
<dbReference type="PANTHER" id="PTHR37984:SF5">
    <property type="entry name" value="PROTEIN NYNRIN-LIKE"/>
    <property type="match status" value="1"/>
</dbReference>
<evidence type="ECO:0000256" key="5">
    <source>
        <dbReference type="ARBA" id="ARBA00022759"/>
    </source>
</evidence>
<feature type="region of interest" description="Disordered" evidence="8">
    <location>
        <begin position="816"/>
        <end position="837"/>
    </location>
</feature>
<feature type="compositionally biased region" description="Basic and acidic residues" evidence="8">
    <location>
        <begin position="2024"/>
        <end position="2042"/>
    </location>
</feature>
<feature type="compositionally biased region" description="Polar residues" evidence="8">
    <location>
        <begin position="823"/>
        <end position="836"/>
    </location>
</feature>
<proteinExistence type="predicted"/>
<dbReference type="PANTHER" id="PTHR37984">
    <property type="entry name" value="PROTEIN CBG26694"/>
    <property type="match status" value="1"/>
</dbReference>
<evidence type="ECO:0000256" key="1">
    <source>
        <dbReference type="ARBA" id="ARBA00012493"/>
    </source>
</evidence>
<dbReference type="Pfam" id="PF17921">
    <property type="entry name" value="Integrase_H2C2"/>
    <property type="match status" value="2"/>
</dbReference>
<dbReference type="CDD" id="cd01647">
    <property type="entry name" value="RT_LTR"/>
    <property type="match status" value="1"/>
</dbReference>
<reference evidence="11 12" key="1">
    <citation type="submission" date="2022-01" db="EMBL/GenBank/DDBJ databases">
        <title>A chromosomal length assembly of Cordylochernes scorpioides.</title>
        <authorList>
            <person name="Zeh D."/>
            <person name="Zeh J."/>
        </authorList>
    </citation>
    <scope>NUCLEOTIDE SEQUENCE [LARGE SCALE GENOMIC DNA]</scope>
    <source>
        <strain evidence="11">IN4F17</strain>
        <tissue evidence="11">Whole Body</tissue>
    </source>
</reference>
<evidence type="ECO:0000259" key="10">
    <source>
        <dbReference type="PROSITE" id="PS50994"/>
    </source>
</evidence>
<feature type="compositionally biased region" description="Basic and acidic residues" evidence="8">
    <location>
        <begin position="1809"/>
        <end position="1828"/>
    </location>
</feature>
<accession>A0ABY6L529</accession>
<evidence type="ECO:0000313" key="12">
    <source>
        <dbReference type="Proteomes" id="UP001235939"/>
    </source>
</evidence>
<protein>
    <recommendedName>
        <fullName evidence="1">RNA-directed DNA polymerase</fullName>
        <ecNumber evidence="1">2.7.7.49</ecNumber>
    </recommendedName>
</protein>
<dbReference type="SUPFAM" id="SSF56219">
    <property type="entry name" value="DNase I-like"/>
    <property type="match status" value="1"/>
</dbReference>
<evidence type="ECO:0000259" key="9">
    <source>
        <dbReference type="PROSITE" id="PS50878"/>
    </source>
</evidence>
<evidence type="ECO:0000256" key="4">
    <source>
        <dbReference type="ARBA" id="ARBA00022722"/>
    </source>
</evidence>
<dbReference type="Gene3D" id="3.10.10.10">
    <property type="entry name" value="HIV Type 1 Reverse Transcriptase, subunit A, domain 1"/>
    <property type="match status" value="2"/>
</dbReference>
<dbReference type="InterPro" id="IPR001584">
    <property type="entry name" value="Integrase_cat-core"/>
</dbReference>
<dbReference type="Pfam" id="PF00665">
    <property type="entry name" value="rve"/>
    <property type="match status" value="1"/>
</dbReference>
<evidence type="ECO:0000256" key="7">
    <source>
        <dbReference type="ARBA" id="ARBA00022918"/>
    </source>
</evidence>
<dbReference type="SUPFAM" id="SSF53098">
    <property type="entry name" value="Ribonuclease H-like"/>
    <property type="match status" value="2"/>
</dbReference>
<dbReference type="InterPro" id="IPR012337">
    <property type="entry name" value="RNaseH-like_sf"/>
</dbReference>
<dbReference type="PROSITE" id="PS50994">
    <property type="entry name" value="INTEGRASE"/>
    <property type="match status" value="2"/>
</dbReference>
<dbReference type="Gene3D" id="3.60.10.10">
    <property type="entry name" value="Endonuclease/exonuclease/phosphatase"/>
    <property type="match status" value="1"/>
</dbReference>
<dbReference type="Gene3D" id="3.30.420.10">
    <property type="entry name" value="Ribonuclease H-like superfamily/Ribonuclease H"/>
    <property type="match status" value="2"/>
</dbReference>
<feature type="domain" description="Reverse transcriptase" evidence="9">
    <location>
        <begin position="2182"/>
        <end position="2359"/>
    </location>
</feature>
<dbReference type="Pfam" id="PF14529">
    <property type="entry name" value="Exo_endo_phos_2"/>
    <property type="match status" value="1"/>
</dbReference>
<dbReference type="PROSITE" id="PS00141">
    <property type="entry name" value="ASP_PROTEASE"/>
    <property type="match status" value="1"/>
</dbReference>
<dbReference type="InterPro" id="IPR043128">
    <property type="entry name" value="Rev_trsase/Diguanyl_cyclase"/>
</dbReference>
<evidence type="ECO:0000256" key="3">
    <source>
        <dbReference type="ARBA" id="ARBA00022695"/>
    </source>
</evidence>
<dbReference type="PROSITE" id="PS50878">
    <property type="entry name" value="RT_POL"/>
    <property type="match status" value="1"/>
</dbReference>
<evidence type="ECO:0000256" key="8">
    <source>
        <dbReference type="SAM" id="MobiDB-lite"/>
    </source>
</evidence>